<proteinExistence type="predicted"/>
<dbReference type="AlphaFoldDB" id="D2EFI6"/>
<reference evidence="1 2" key="1">
    <citation type="journal article" date="2010" name="Proc. Natl. Acad. Sci. U.S.A.">
        <title>Enigmatic, ultrasmall, uncultivated Archaea.</title>
        <authorList>
            <person name="Baker B.J."/>
            <person name="Comolli L.R."/>
            <person name="Dick G.J."/>
            <person name="Hauser L.J."/>
            <person name="Hyatt D."/>
            <person name="Dill B.D."/>
            <person name="Land M.L."/>
            <person name="Verberkmoes N.C."/>
            <person name="Hettich R.L."/>
            <person name="Banfield J.F."/>
        </authorList>
    </citation>
    <scope>NUCLEOTIDE SEQUENCE [LARGE SCALE GENOMIC DNA]</scope>
</reference>
<gene>
    <name evidence="1" type="ORF">BJBARM4_0504</name>
</gene>
<dbReference type="Proteomes" id="UP000009375">
    <property type="component" value="Unassembled WGS sequence"/>
</dbReference>
<protein>
    <submittedName>
        <fullName evidence="1">Uncharacterized protein</fullName>
    </submittedName>
</protein>
<name>D2EFI6_PARA4</name>
<evidence type="ECO:0000313" key="1">
    <source>
        <dbReference type="EMBL" id="EEZ92883.1"/>
    </source>
</evidence>
<evidence type="ECO:0000313" key="2">
    <source>
        <dbReference type="Proteomes" id="UP000009375"/>
    </source>
</evidence>
<dbReference type="EMBL" id="GG730046">
    <property type="protein sequence ID" value="EEZ92883.1"/>
    <property type="molecule type" value="Genomic_DNA"/>
</dbReference>
<organism evidence="1 2">
    <name type="scientific">Candidatus Parvarchaeum acidiphilum ARMAN-4</name>
    <dbReference type="NCBI Taxonomy" id="662760"/>
    <lineage>
        <taxon>Archaea</taxon>
        <taxon>Candidatus Parvarchaeota</taxon>
        <taxon>Candidatus Parvarchaeum</taxon>
    </lineage>
</organism>
<sequence>MAKVTVTICDACKQKIATRTCPVCGKDLCEADTKSFAVDVGLRFGQRMQIYNGYMCEDDYRKLEGNLGGTLAKISESMKSQIDNIIKESVGA</sequence>
<accession>D2EFI6</accession>